<feature type="compositionally biased region" description="Basic and acidic residues" evidence="1">
    <location>
        <begin position="67"/>
        <end position="82"/>
    </location>
</feature>
<feature type="signal peptide" evidence="2">
    <location>
        <begin position="1"/>
        <end position="39"/>
    </location>
</feature>
<sequence length="218" mass="22340">MSVHAARTSHAARSATRRRALLALPAAALLVTASCSNGADDTQTPETVTATVSPPVEVSTPTPEQPAGDRRDEATDFDRTNCDTELSGQDVTGDVTIRDGQTCVLSDLTVTGDIDVLGGGRLEATTIRVTGDIEAEGHAFVLVSGGEVAGSIELDRGGEATIEIVRVGGDLESEENTGPQRYEGNTIGGDLECAANAQAPTGGGNEVGGEREGQCATF</sequence>
<dbReference type="Proteomes" id="UP000315460">
    <property type="component" value="Unassembled WGS sequence"/>
</dbReference>
<proteinExistence type="predicted"/>
<reference evidence="3 4" key="1">
    <citation type="submission" date="2017-05" db="EMBL/GenBank/DDBJ databases">
        <authorList>
            <person name="Varghese N."/>
            <person name="Submissions S."/>
        </authorList>
    </citation>
    <scope>NUCLEOTIDE SEQUENCE [LARGE SCALE GENOMIC DNA]</scope>
    <source>
        <strain evidence="3 4">DSM 45139</strain>
    </source>
</reference>
<protein>
    <recommendedName>
        <fullName evidence="5">Polymer-forming protein</fullName>
    </recommendedName>
</protein>
<evidence type="ECO:0008006" key="5">
    <source>
        <dbReference type="Google" id="ProtNLM"/>
    </source>
</evidence>
<dbReference type="EMBL" id="FXTG01000002">
    <property type="protein sequence ID" value="SMO60272.1"/>
    <property type="molecule type" value="Genomic_DNA"/>
</dbReference>
<evidence type="ECO:0000256" key="2">
    <source>
        <dbReference type="SAM" id="SignalP"/>
    </source>
</evidence>
<feature type="region of interest" description="Disordered" evidence="1">
    <location>
        <begin position="37"/>
        <end position="86"/>
    </location>
</feature>
<evidence type="ECO:0000256" key="1">
    <source>
        <dbReference type="SAM" id="MobiDB-lite"/>
    </source>
</evidence>
<feature type="compositionally biased region" description="Low complexity" evidence="1">
    <location>
        <begin position="44"/>
        <end position="66"/>
    </location>
</feature>
<keyword evidence="4" id="KW-1185">Reference proteome</keyword>
<evidence type="ECO:0000313" key="4">
    <source>
        <dbReference type="Proteomes" id="UP000315460"/>
    </source>
</evidence>
<evidence type="ECO:0000313" key="3">
    <source>
        <dbReference type="EMBL" id="SMO60272.1"/>
    </source>
</evidence>
<organism evidence="3 4">
    <name type="scientific">Dietzia kunjamensis subsp. schimae</name>
    <dbReference type="NCBI Taxonomy" id="498198"/>
    <lineage>
        <taxon>Bacteria</taxon>
        <taxon>Bacillati</taxon>
        <taxon>Actinomycetota</taxon>
        <taxon>Actinomycetes</taxon>
        <taxon>Mycobacteriales</taxon>
        <taxon>Dietziaceae</taxon>
        <taxon>Dietzia</taxon>
    </lineage>
</organism>
<name>A0ABY1N097_9ACTN</name>
<gene>
    <name evidence="3" type="ORF">SAMN06265174_102557</name>
</gene>
<dbReference type="PROSITE" id="PS51257">
    <property type="entry name" value="PROKAR_LIPOPROTEIN"/>
    <property type="match status" value="1"/>
</dbReference>
<dbReference type="RefSeq" id="WP_154829541.1">
    <property type="nucleotide sequence ID" value="NZ_BAAAQH010000005.1"/>
</dbReference>
<feature type="chain" id="PRO_5046799425" description="Polymer-forming protein" evidence="2">
    <location>
        <begin position="40"/>
        <end position="218"/>
    </location>
</feature>
<comment type="caution">
    <text evidence="3">The sequence shown here is derived from an EMBL/GenBank/DDBJ whole genome shotgun (WGS) entry which is preliminary data.</text>
</comment>
<keyword evidence="2" id="KW-0732">Signal</keyword>
<accession>A0ABY1N097</accession>